<reference evidence="1 2" key="1">
    <citation type="journal article" date="2023" name="Sci. Data">
        <title>Genome assembly of the Korean intertidal mud-creeper Batillaria attramentaria.</title>
        <authorList>
            <person name="Patra A.K."/>
            <person name="Ho P.T."/>
            <person name="Jun S."/>
            <person name="Lee S.J."/>
            <person name="Kim Y."/>
            <person name="Won Y.J."/>
        </authorList>
    </citation>
    <scope>NUCLEOTIDE SEQUENCE [LARGE SCALE GENOMIC DNA]</scope>
    <source>
        <strain evidence="1">Wonlab-2016</strain>
    </source>
</reference>
<sequence length="76" mass="8561">MTPHRYITAGQLCRKIGQRVGRVRPFDGQQQRQTRVYGEWRGIKCLLQVPATPLTTGSIDVFLAVTSLADCLPFRS</sequence>
<evidence type="ECO:0000313" key="1">
    <source>
        <dbReference type="EMBL" id="KAK7502025.1"/>
    </source>
</evidence>
<name>A0ABD0LR36_9CAEN</name>
<dbReference type="AlphaFoldDB" id="A0ABD0LR36"/>
<comment type="caution">
    <text evidence="1">The sequence shown here is derived from an EMBL/GenBank/DDBJ whole genome shotgun (WGS) entry which is preliminary data.</text>
</comment>
<protein>
    <submittedName>
        <fullName evidence="1">Uncharacterized protein</fullName>
    </submittedName>
</protein>
<dbReference type="EMBL" id="JACVVK020000028">
    <property type="protein sequence ID" value="KAK7502025.1"/>
    <property type="molecule type" value="Genomic_DNA"/>
</dbReference>
<accession>A0ABD0LR36</accession>
<dbReference type="Proteomes" id="UP001519460">
    <property type="component" value="Unassembled WGS sequence"/>
</dbReference>
<organism evidence="1 2">
    <name type="scientific">Batillaria attramentaria</name>
    <dbReference type="NCBI Taxonomy" id="370345"/>
    <lineage>
        <taxon>Eukaryota</taxon>
        <taxon>Metazoa</taxon>
        <taxon>Spiralia</taxon>
        <taxon>Lophotrochozoa</taxon>
        <taxon>Mollusca</taxon>
        <taxon>Gastropoda</taxon>
        <taxon>Caenogastropoda</taxon>
        <taxon>Sorbeoconcha</taxon>
        <taxon>Cerithioidea</taxon>
        <taxon>Batillariidae</taxon>
        <taxon>Batillaria</taxon>
    </lineage>
</organism>
<evidence type="ECO:0000313" key="2">
    <source>
        <dbReference type="Proteomes" id="UP001519460"/>
    </source>
</evidence>
<keyword evidence="2" id="KW-1185">Reference proteome</keyword>
<proteinExistence type="predicted"/>
<gene>
    <name evidence="1" type="ORF">BaRGS_00006777</name>
</gene>